<feature type="domain" description="Ionotropic glutamate receptor C-terminal" evidence="3">
    <location>
        <begin position="34"/>
        <end position="263"/>
    </location>
</feature>
<dbReference type="CDD" id="cd00996">
    <property type="entry name" value="PBP2_AatB_like"/>
    <property type="match status" value="1"/>
</dbReference>
<keyword evidence="1" id="KW-0732">Signal</keyword>
<name>A0ABZ2SWM6_9ENTE</name>
<reference evidence="4 5" key="1">
    <citation type="submission" date="2021-03" db="EMBL/GenBank/DDBJ databases">
        <authorList>
            <person name="Gilmore M.S."/>
            <person name="Schwartzman J."/>
            <person name="Van Tyne D."/>
            <person name="Martin M."/>
            <person name="Earl A.M."/>
            <person name="Manson A.L."/>
            <person name="Straub T."/>
            <person name="Salamzade R."/>
            <person name="Saavedra J."/>
            <person name="Lebreton F."/>
            <person name="Prichula J."/>
            <person name="Schaufler K."/>
            <person name="Gaca A."/>
            <person name="Sgardioli B."/>
            <person name="Wagenaar J."/>
            <person name="Strong T."/>
        </authorList>
    </citation>
    <scope>NUCLEOTIDE SEQUENCE [LARGE SCALE GENOMIC DNA]</scope>
    <source>
        <strain evidence="4 5">DIV2402</strain>
    </source>
</reference>
<gene>
    <name evidence="4" type="ORF">DOK78_003116</name>
</gene>
<dbReference type="PROSITE" id="PS51257">
    <property type="entry name" value="PROKAR_LIPOPROTEIN"/>
    <property type="match status" value="1"/>
</dbReference>
<dbReference type="SUPFAM" id="SSF53850">
    <property type="entry name" value="Periplasmic binding protein-like II"/>
    <property type="match status" value="1"/>
</dbReference>
<dbReference type="Proteomes" id="UP000664701">
    <property type="component" value="Chromosome"/>
</dbReference>
<evidence type="ECO:0000313" key="4">
    <source>
        <dbReference type="EMBL" id="WYJ78459.1"/>
    </source>
</evidence>
<evidence type="ECO:0000256" key="1">
    <source>
        <dbReference type="ARBA" id="ARBA00022729"/>
    </source>
</evidence>
<feature type="domain" description="Solute-binding protein family 3/N-terminal" evidence="2">
    <location>
        <begin position="36"/>
        <end position="264"/>
    </location>
</feature>
<dbReference type="Gene3D" id="3.40.190.10">
    <property type="entry name" value="Periplasmic binding protein-like II"/>
    <property type="match status" value="2"/>
</dbReference>
<evidence type="ECO:0000259" key="2">
    <source>
        <dbReference type="SMART" id="SM00062"/>
    </source>
</evidence>
<dbReference type="RefSeq" id="WP_207871572.1">
    <property type="nucleotide sequence ID" value="NZ_CP147251.1"/>
</dbReference>
<evidence type="ECO:0000259" key="3">
    <source>
        <dbReference type="SMART" id="SM00079"/>
    </source>
</evidence>
<proteinExistence type="predicted"/>
<keyword evidence="5" id="KW-1185">Reference proteome</keyword>
<dbReference type="PANTHER" id="PTHR35936">
    <property type="entry name" value="MEMBRANE-BOUND LYTIC MUREIN TRANSGLYCOSYLASE F"/>
    <property type="match status" value="1"/>
</dbReference>
<accession>A0ABZ2SWM6</accession>
<evidence type="ECO:0000313" key="5">
    <source>
        <dbReference type="Proteomes" id="UP000664701"/>
    </source>
</evidence>
<reference evidence="4 5" key="2">
    <citation type="submission" date="2024-03" db="EMBL/GenBank/DDBJ databases">
        <title>The Genome Sequence of Enterococcus sp. DIV2402.</title>
        <authorList>
            <consortium name="The Broad Institute Genomics Platform"/>
            <consortium name="The Broad Institute Microbial Omics Core"/>
            <consortium name="The Broad Institute Genomic Center for Infectious Diseases"/>
            <person name="Earl A."/>
            <person name="Manson A."/>
            <person name="Gilmore M."/>
            <person name="Schwartman J."/>
            <person name="Shea T."/>
            <person name="Abouelleil A."/>
            <person name="Cao P."/>
            <person name="Chapman S."/>
            <person name="Cusick C."/>
            <person name="Young S."/>
            <person name="Neafsey D."/>
            <person name="Nusbaum C."/>
            <person name="Birren B."/>
        </authorList>
    </citation>
    <scope>NUCLEOTIDE SEQUENCE [LARGE SCALE GENOMIC DNA]</scope>
    <source>
        <strain evidence="4 5">DIV2402</strain>
    </source>
</reference>
<sequence length="268" mass="29905">MKKLTGLLMAASILLLGACGTGDKKEDVGSGADKKEVVVGLDDTFVPMGFRDDDGELTGFDVDLATAVFDLTDTKVTFQPIDWAMKETELDNGTIDMIWNGYTVNDERKKKVLFSDMYMQSYQVLVTKKDSGIDSLDQMKDKVLGAQEGSSGYKIFTEQPEVLQDMVKDNDATLYASFNEAFIDLETGRIDGVLIDSVYAEYYLTKMNKLDQFNLINSTFAQEGFAVGVRKDDEKLAEKINEGLAELRDNGEFKKISEKWFGKDVTID</sequence>
<dbReference type="InterPro" id="IPR001320">
    <property type="entry name" value="Iontro_rcpt_C"/>
</dbReference>
<dbReference type="Pfam" id="PF00497">
    <property type="entry name" value="SBP_bac_3"/>
    <property type="match status" value="1"/>
</dbReference>
<dbReference type="PANTHER" id="PTHR35936:SF34">
    <property type="entry name" value="ABC TRANSPORTER EXTRACELLULAR-BINDING PROTEIN YCKB-RELATED"/>
    <property type="match status" value="1"/>
</dbReference>
<dbReference type="EMBL" id="CP147251">
    <property type="protein sequence ID" value="WYJ78459.1"/>
    <property type="molecule type" value="Genomic_DNA"/>
</dbReference>
<protein>
    <submittedName>
        <fullName evidence="4">Polar amino acid transport system substrate-binding protein</fullName>
    </submittedName>
</protein>
<dbReference type="SMART" id="SM00079">
    <property type="entry name" value="PBPe"/>
    <property type="match status" value="1"/>
</dbReference>
<dbReference type="SMART" id="SM00062">
    <property type="entry name" value="PBPb"/>
    <property type="match status" value="1"/>
</dbReference>
<organism evidence="4 5">
    <name type="scientific">Candidatus Enterococcus lowellii</name>
    <dbReference type="NCBI Taxonomy" id="2230877"/>
    <lineage>
        <taxon>Bacteria</taxon>
        <taxon>Bacillati</taxon>
        <taxon>Bacillota</taxon>
        <taxon>Bacilli</taxon>
        <taxon>Lactobacillales</taxon>
        <taxon>Enterococcaceae</taxon>
        <taxon>Enterococcus</taxon>
    </lineage>
</organism>
<dbReference type="InterPro" id="IPR001638">
    <property type="entry name" value="Solute-binding_3/MltF_N"/>
</dbReference>